<dbReference type="Proteomes" id="UP001232148">
    <property type="component" value="Unassembled WGS sequence"/>
</dbReference>
<dbReference type="AlphaFoldDB" id="A0AAD9LY63"/>
<feature type="region of interest" description="Disordered" evidence="1">
    <location>
        <begin position="28"/>
        <end position="70"/>
    </location>
</feature>
<reference evidence="2" key="1">
    <citation type="submission" date="2021-06" db="EMBL/GenBank/DDBJ databases">
        <title>Comparative genomics, transcriptomics and evolutionary studies reveal genomic signatures of adaptation to plant cell wall in hemibiotrophic fungi.</title>
        <authorList>
            <consortium name="DOE Joint Genome Institute"/>
            <person name="Baroncelli R."/>
            <person name="Diaz J.F."/>
            <person name="Benocci T."/>
            <person name="Peng M."/>
            <person name="Battaglia E."/>
            <person name="Haridas S."/>
            <person name="Andreopoulos W."/>
            <person name="Labutti K."/>
            <person name="Pangilinan J."/>
            <person name="Floch G.L."/>
            <person name="Makela M.R."/>
            <person name="Henrissat B."/>
            <person name="Grigoriev I.V."/>
            <person name="Crouch J.A."/>
            <person name="De Vries R.P."/>
            <person name="Sukno S.A."/>
            <person name="Thon M.R."/>
        </authorList>
    </citation>
    <scope>NUCLEOTIDE SEQUENCE</scope>
    <source>
        <strain evidence="2">MAFF235873</strain>
    </source>
</reference>
<proteinExistence type="predicted"/>
<comment type="caution">
    <text evidence="2">The sequence shown here is derived from an EMBL/GenBank/DDBJ whole genome shotgun (WGS) entry which is preliminary data.</text>
</comment>
<accession>A0AAD9LY63</accession>
<dbReference type="EMBL" id="MU842942">
    <property type="protein sequence ID" value="KAK2025227.1"/>
    <property type="molecule type" value="Genomic_DNA"/>
</dbReference>
<sequence length="589" mass="64502">MAPRRQAALAAAANMAAVAAQEASVEVPTKAPKAQIPKLQAPKKTLKVSKARGKSAATKSAGPKVSEANSPASPSIPLLCVICPTNPHFSDVSHLLTHLNSKGHLQTFNDVRIRAITDLSAAHAISTYERWYNEHGLEAMLAERLKVKDERSKGTATGKRPGQPASHNLKKKKKLPLIVKREPRNDASWTPPPTGGLFEQQAITFYGDQNNSPVSTPTDDAIDWTPDELESARLKGIVWPGMGIFDAATPDQKKKRNQRKDASVLQQMELSSQAITTTELVANLDMEIARTRDVYDAPSVEGTPIAKSKRRQKRSRNVEEEDDEASQLIVKSEPIDKPAPQHAAKKDLVPEMDTEDLSEKLDVTSDAASLADVDVELDEDLDDSPFGTGSSLNNLNPRHCANHEEIDVFRDANRGLVAPQQFSQEMMDEARFDVRNRIPLRSMNANTNPSLNSPTPSAKQLTYRMLRGKENNHGLQGQSMGGDTYVFGGGGGNSHVNRARMANSNNQMNQLSVADPNTTANPFNGYQQQPEIFYQQPSWGYPMVTPTLNTRFMPINGNATQPVYYTTQFAFTASENDPGNGANVFGDEI</sequence>
<feature type="compositionally biased region" description="Basic residues" evidence="1">
    <location>
        <begin position="44"/>
        <end position="53"/>
    </location>
</feature>
<evidence type="ECO:0000313" key="2">
    <source>
        <dbReference type="EMBL" id="KAK2025227.1"/>
    </source>
</evidence>
<feature type="region of interest" description="Disordered" evidence="1">
    <location>
        <begin position="149"/>
        <end position="174"/>
    </location>
</feature>
<organism evidence="2 3">
    <name type="scientific">Colletotrichum zoysiae</name>
    <dbReference type="NCBI Taxonomy" id="1216348"/>
    <lineage>
        <taxon>Eukaryota</taxon>
        <taxon>Fungi</taxon>
        <taxon>Dikarya</taxon>
        <taxon>Ascomycota</taxon>
        <taxon>Pezizomycotina</taxon>
        <taxon>Sordariomycetes</taxon>
        <taxon>Hypocreomycetidae</taxon>
        <taxon>Glomerellales</taxon>
        <taxon>Glomerellaceae</taxon>
        <taxon>Colletotrichum</taxon>
        <taxon>Colletotrichum graminicola species complex</taxon>
    </lineage>
</organism>
<feature type="region of interest" description="Disordered" evidence="1">
    <location>
        <begin position="299"/>
        <end position="351"/>
    </location>
</feature>
<gene>
    <name evidence="2" type="ORF">LX32DRAFT_655607</name>
</gene>
<protein>
    <submittedName>
        <fullName evidence="2">Uncharacterized protein</fullName>
    </submittedName>
</protein>
<evidence type="ECO:0000256" key="1">
    <source>
        <dbReference type="SAM" id="MobiDB-lite"/>
    </source>
</evidence>
<keyword evidence="3" id="KW-1185">Reference proteome</keyword>
<name>A0AAD9LY63_9PEZI</name>
<evidence type="ECO:0000313" key="3">
    <source>
        <dbReference type="Proteomes" id="UP001232148"/>
    </source>
</evidence>